<reference evidence="6" key="1">
    <citation type="submission" date="2023-10" db="EMBL/GenBank/DDBJ databases">
        <authorList>
            <person name="Chen Y."/>
            <person name="Shah S."/>
            <person name="Dougan E. K."/>
            <person name="Thang M."/>
            <person name="Chan C."/>
        </authorList>
    </citation>
    <scope>NUCLEOTIDE SEQUENCE [LARGE SCALE GENOMIC DNA]</scope>
</reference>
<evidence type="ECO:0000256" key="2">
    <source>
        <dbReference type="ARBA" id="ARBA00022737"/>
    </source>
</evidence>
<feature type="signal peptide" evidence="5">
    <location>
        <begin position="1"/>
        <end position="29"/>
    </location>
</feature>
<feature type="repeat" description="WD" evidence="3">
    <location>
        <begin position="377"/>
        <end position="409"/>
    </location>
</feature>
<evidence type="ECO:0000313" key="7">
    <source>
        <dbReference type="Proteomes" id="UP001189429"/>
    </source>
</evidence>
<dbReference type="PROSITE" id="PS50082">
    <property type="entry name" value="WD_REPEATS_2"/>
    <property type="match status" value="1"/>
</dbReference>
<dbReference type="InterPro" id="IPR036322">
    <property type="entry name" value="WD40_repeat_dom_sf"/>
</dbReference>
<keyword evidence="1 3" id="KW-0853">WD repeat</keyword>
<feature type="region of interest" description="Disordered" evidence="4">
    <location>
        <begin position="256"/>
        <end position="275"/>
    </location>
</feature>
<name>A0ABN9T6F4_9DINO</name>
<evidence type="ECO:0000313" key="6">
    <source>
        <dbReference type="EMBL" id="CAK0840631.1"/>
    </source>
</evidence>
<dbReference type="InterPro" id="IPR015943">
    <property type="entry name" value="WD40/YVTN_repeat-like_dom_sf"/>
</dbReference>
<feature type="region of interest" description="Disordered" evidence="4">
    <location>
        <begin position="310"/>
        <end position="337"/>
    </location>
</feature>
<comment type="caution">
    <text evidence="6">The sequence shown here is derived from an EMBL/GenBank/DDBJ whole genome shotgun (WGS) entry which is preliminary data.</text>
</comment>
<feature type="compositionally biased region" description="Low complexity" evidence="4">
    <location>
        <begin position="310"/>
        <end position="321"/>
    </location>
</feature>
<evidence type="ECO:0000256" key="4">
    <source>
        <dbReference type="SAM" id="MobiDB-lite"/>
    </source>
</evidence>
<accession>A0ABN9T6F4</accession>
<feature type="chain" id="PRO_5045705900" evidence="5">
    <location>
        <begin position="30"/>
        <end position="544"/>
    </location>
</feature>
<evidence type="ECO:0000256" key="3">
    <source>
        <dbReference type="PROSITE-ProRule" id="PRU00221"/>
    </source>
</evidence>
<dbReference type="Pfam" id="PF00400">
    <property type="entry name" value="WD40"/>
    <property type="match status" value="1"/>
</dbReference>
<dbReference type="PANTHER" id="PTHR44019:SF8">
    <property type="entry name" value="POC1 CENTRIOLAR PROTEIN HOMOLOG"/>
    <property type="match status" value="1"/>
</dbReference>
<organism evidence="6 7">
    <name type="scientific">Prorocentrum cordatum</name>
    <dbReference type="NCBI Taxonomy" id="2364126"/>
    <lineage>
        <taxon>Eukaryota</taxon>
        <taxon>Sar</taxon>
        <taxon>Alveolata</taxon>
        <taxon>Dinophyceae</taxon>
        <taxon>Prorocentrales</taxon>
        <taxon>Prorocentraceae</taxon>
        <taxon>Prorocentrum</taxon>
    </lineage>
</organism>
<protein>
    <submittedName>
        <fullName evidence="6">Uncharacterized protein</fullName>
    </submittedName>
</protein>
<feature type="compositionally biased region" description="Low complexity" evidence="4">
    <location>
        <begin position="507"/>
        <end position="534"/>
    </location>
</feature>
<dbReference type="InterPro" id="IPR001680">
    <property type="entry name" value="WD40_rpt"/>
</dbReference>
<dbReference type="SMART" id="SM00320">
    <property type="entry name" value="WD40"/>
    <property type="match status" value="2"/>
</dbReference>
<dbReference type="InterPro" id="IPR050505">
    <property type="entry name" value="WDR55/POC1"/>
</dbReference>
<evidence type="ECO:0000256" key="5">
    <source>
        <dbReference type="SAM" id="SignalP"/>
    </source>
</evidence>
<gene>
    <name evidence="6" type="ORF">PCOR1329_LOCUS36026</name>
</gene>
<keyword evidence="7" id="KW-1185">Reference proteome</keyword>
<keyword evidence="5" id="KW-0732">Signal</keyword>
<dbReference type="EMBL" id="CAUYUJ010014393">
    <property type="protein sequence ID" value="CAK0840631.1"/>
    <property type="molecule type" value="Genomic_DNA"/>
</dbReference>
<sequence>MRCWQRTSASAWTRLWACWLASALAGISSLSSSTVGYYDDDCTVRSLEGPAGTVFSVPLQIFGLFGAAVRPPGARSLLRHLFPLDEQIDSALARVYDRIDALALRSPLMTATHSTSDLRHDGAPRACPRTGHNGALAVNVGIVAMAAIAVSSVTGDRDVRLASVARELGFTGAAGEEDEMLRQVTGGAPPPAREEENERMQTKRLARRARSAHGRPLAAAARRAAAAPMAAPRDGSGARAALEARVKSEAFLADIEPGDLRGEADEDGEPIPGPAARGIVRRLRDLPPPGEPAPSSISSEDFVIVGAEAEAAPSEPGPATARGAPSDAYAAAPQGSPEVEPGLLQHQLRDPDVVVSGGVDYLVRTWDPSTFEPLQVFEGHLGPVSAVEPCRGGRLASCSEDGTLRVWRLGAAGEPGALERTVWVSCLAVRSLCTLPGHRAACGAADFSLLVVSLASGEVLHRVDGRLGGGPEAELLQREGYGQVWTSSTCASASSRRPPTTAPCDSGTPTPCAASAPGAGAAHPARAAGEATRGSPRRSRRCGS</sequence>
<keyword evidence="2" id="KW-0677">Repeat</keyword>
<dbReference type="SUPFAM" id="SSF50978">
    <property type="entry name" value="WD40 repeat-like"/>
    <property type="match status" value="1"/>
</dbReference>
<dbReference type="Gene3D" id="2.130.10.10">
    <property type="entry name" value="YVTN repeat-like/Quinoprotein amine dehydrogenase"/>
    <property type="match status" value="1"/>
</dbReference>
<dbReference type="Proteomes" id="UP001189429">
    <property type="component" value="Unassembled WGS sequence"/>
</dbReference>
<evidence type="ECO:0000256" key="1">
    <source>
        <dbReference type="ARBA" id="ARBA00022574"/>
    </source>
</evidence>
<proteinExistence type="predicted"/>
<dbReference type="PANTHER" id="PTHR44019">
    <property type="entry name" value="WD REPEAT-CONTAINING PROTEIN 55"/>
    <property type="match status" value="1"/>
</dbReference>
<feature type="region of interest" description="Disordered" evidence="4">
    <location>
        <begin position="491"/>
        <end position="544"/>
    </location>
</feature>
<feature type="compositionally biased region" description="Basic residues" evidence="4">
    <location>
        <begin position="535"/>
        <end position="544"/>
    </location>
</feature>